<dbReference type="Pfam" id="PF22117">
    <property type="entry name" value="Fer4_Nqo3"/>
    <property type="match status" value="1"/>
</dbReference>
<dbReference type="PANTHER" id="PTHR11432:SF3">
    <property type="entry name" value="NADH-UBIQUINONE OXIDOREDUCTASE CHAIN 1"/>
    <property type="match status" value="1"/>
</dbReference>
<keyword evidence="16 22" id="KW-0520">NAD</keyword>
<dbReference type="InterPro" id="IPR001694">
    <property type="entry name" value="NADH_UbQ_OxRdtase_su1/FPO"/>
</dbReference>
<keyword evidence="12" id="KW-1278">Translocase</keyword>
<dbReference type="InterPro" id="IPR000283">
    <property type="entry name" value="NADH_UbQ_OxRdtase_75kDa_su_CS"/>
</dbReference>
<dbReference type="InterPro" id="IPR001041">
    <property type="entry name" value="2Fe-2S_ferredoxin-type"/>
</dbReference>
<evidence type="ECO:0000256" key="14">
    <source>
        <dbReference type="ARBA" id="ARBA00023004"/>
    </source>
</evidence>
<keyword evidence="8" id="KW-0004">4Fe-4S</keyword>
<accession>A0A7R8WU26</accession>
<evidence type="ECO:0000256" key="15">
    <source>
        <dbReference type="ARBA" id="ARBA00023014"/>
    </source>
</evidence>
<evidence type="ECO:0000256" key="17">
    <source>
        <dbReference type="ARBA" id="ARBA00023075"/>
    </source>
</evidence>
<keyword evidence="18" id="KW-0472">Membrane</keyword>
<comment type="subcellular location">
    <subcellularLocation>
        <location evidence="22">Mitochondrion inner membrane</location>
        <topology evidence="22">Multi-pass membrane protein</topology>
    </subcellularLocation>
    <subcellularLocation>
        <location evidence="3">Mitochondrion membrane</location>
        <topology evidence="3">Multi-pass membrane protein</topology>
    </subcellularLocation>
</comment>
<dbReference type="SMART" id="SM00929">
    <property type="entry name" value="NADH-G_4Fe-4S_3"/>
    <property type="match status" value="1"/>
</dbReference>
<evidence type="ECO:0000256" key="7">
    <source>
        <dbReference type="ARBA" id="ARBA00022448"/>
    </source>
</evidence>
<evidence type="ECO:0000256" key="10">
    <source>
        <dbReference type="ARBA" id="ARBA00022714"/>
    </source>
</evidence>
<dbReference type="AlphaFoldDB" id="A0A7R8WU26"/>
<dbReference type="GO" id="GO:0005743">
    <property type="term" value="C:mitochondrial inner membrane"/>
    <property type="evidence" value="ECO:0007669"/>
    <property type="project" value="UniProtKB-SubCell"/>
</dbReference>
<evidence type="ECO:0000256" key="8">
    <source>
        <dbReference type="ARBA" id="ARBA00022485"/>
    </source>
</evidence>
<dbReference type="InterPro" id="IPR036010">
    <property type="entry name" value="2Fe-2S_ferredoxin-like_sf"/>
</dbReference>
<evidence type="ECO:0000313" key="23">
    <source>
        <dbReference type="EMBL" id="CAD7235147.1"/>
    </source>
</evidence>
<comment type="similarity">
    <text evidence="4">Belongs to the complex I 75 kDa subunit family.</text>
</comment>
<evidence type="ECO:0000256" key="16">
    <source>
        <dbReference type="ARBA" id="ARBA00023027"/>
    </source>
</evidence>
<dbReference type="OrthoDB" id="10249365at2759"/>
<dbReference type="Pfam" id="PF00146">
    <property type="entry name" value="NADHdh"/>
    <property type="match status" value="2"/>
</dbReference>
<dbReference type="GO" id="GO:0003954">
    <property type="term" value="F:NADH dehydrogenase activity"/>
    <property type="evidence" value="ECO:0007669"/>
    <property type="project" value="TreeGrafter"/>
</dbReference>
<dbReference type="Pfam" id="PF10588">
    <property type="entry name" value="NADH-G_4Fe-4S_3"/>
    <property type="match status" value="1"/>
</dbReference>
<evidence type="ECO:0000256" key="12">
    <source>
        <dbReference type="ARBA" id="ARBA00022967"/>
    </source>
</evidence>
<evidence type="ECO:0000256" key="20">
    <source>
        <dbReference type="ARBA" id="ARBA00031750"/>
    </source>
</evidence>
<evidence type="ECO:0000256" key="21">
    <source>
        <dbReference type="ARBA" id="ARBA00034078"/>
    </source>
</evidence>
<dbReference type="InterPro" id="IPR019574">
    <property type="entry name" value="NADH_UbQ_OxRdtase_Gsu_4Fe4S-bd"/>
</dbReference>
<keyword evidence="15" id="KW-0411">Iron-sulfur</keyword>
<evidence type="ECO:0000256" key="11">
    <source>
        <dbReference type="ARBA" id="ARBA00022723"/>
    </source>
</evidence>
<comment type="cofactor">
    <cofactor evidence="21">
        <name>[2Fe-2S] cluster</name>
        <dbReference type="ChEBI" id="CHEBI:190135"/>
    </cofactor>
</comment>
<gene>
    <name evidence="23" type="ORF">CTOB1V02_LOCUS12963</name>
</gene>
<dbReference type="PROSITE" id="PS00668">
    <property type="entry name" value="COMPLEX1_ND1_2"/>
    <property type="match status" value="1"/>
</dbReference>
<proteinExistence type="inferred from homology"/>
<dbReference type="FunFam" id="3.10.20.740:FF:000004">
    <property type="entry name" value="NADH-quinone oxidoreductase"/>
    <property type="match status" value="1"/>
</dbReference>
<dbReference type="GO" id="GO:0051539">
    <property type="term" value="F:4 iron, 4 sulfur cluster binding"/>
    <property type="evidence" value="ECO:0007669"/>
    <property type="project" value="UniProtKB-KW"/>
</dbReference>
<evidence type="ECO:0000256" key="22">
    <source>
        <dbReference type="RuleBase" id="RU000471"/>
    </source>
</evidence>
<dbReference type="CDD" id="cd00207">
    <property type="entry name" value="fer2"/>
    <property type="match status" value="1"/>
</dbReference>
<keyword evidence="7" id="KW-0813">Transport</keyword>
<comment type="cofactor">
    <cofactor evidence="1">
        <name>[4Fe-4S] cluster</name>
        <dbReference type="ChEBI" id="CHEBI:49883"/>
    </cofactor>
</comment>
<dbReference type="SUPFAM" id="SSF54292">
    <property type="entry name" value="2Fe-2S ferredoxin-like"/>
    <property type="match status" value="1"/>
</dbReference>
<evidence type="ECO:0000256" key="6">
    <source>
        <dbReference type="ARBA" id="ARBA00021009"/>
    </source>
</evidence>
<evidence type="ECO:0000256" key="4">
    <source>
        <dbReference type="ARBA" id="ARBA00005404"/>
    </source>
</evidence>
<comment type="similarity">
    <text evidence="5 22">Belongs to the complex I subunit 1 family.</text>
</comment>
<keyword evidence="11" id="KW-0479">Metal-binding</keyword>
<evidence type="ECO:0000256" key="1">
    <source>
        <dbReference type="ARBA" id="ARBA00001966"/>
    </source>
</evidence>
<feature type="non-terminal residue" evidence="23">
    <location>
        <position position="1"/>
    </location>
</feature>
<dbReference type="InterPro" id="IPR018086">
    <property type="entry name" value="NADH_UbQ_OxRdtase_su1_CS"/>
</dbReference>
<evidence type="ECO:0000256" key="13">
    <source>
        <dbReference type="ARBA" id="ARBA00022989"/>
    </source>
</evidence>
<comment type="function">
    <text evidence="2">Core subunit of the mitochondrial membrane respiratory chain NADH dehydrogenase (Complex I) that is believed to belong to the minimal assembly required for catalysis. Complex I functions in the transfer of electrons from NADH to the respiratory chain. The immediate electron acceptor for the enzyme is believed to be ubiquinone.</text>
</comment>
<dbReference type="PROSITE" id="PS00667">
    <property type="entry name" value="COMPLEX1_ND1_1"/>
    <property type="match status" value="1"/>
</dbReference>
<dbReference type="PROSITE" id="PS51839">
    <property type="entry name" value="4FE4S_HC3"/>
    <property type="match status" value="1"/>
</dbReference>
<reference evidence="23" key="1">
    <citation type="submission" date="2020-11" db="EMBL/GenBank/DDBJ databases">
        <authorList>
            <person name="Tran Van P."/>
        </authorList>
    </citation>
    <scope>NUCLEOTIDE SEQUENCE</scope>
</reference>
<keyword evidence="17" id="KW-0830">Ubiquinone</keyword>
<dbReference type="PROSITE" id="PS51085">
    <property type="entry name" value="2FE2S_FER_2"/>
    <property type="match status" value="1"/>
</dbReference>
<protein>
    <recommendedName>
        <fullName evidence="6">NADH-ubiquinone oxidoreductase chain 1</fullName>
    </recommendedName>
    <alternativeName>
        <fullName evidence="20">Complex I-75kD</fullName>
    </alternativeName>
    <alternativeName>
        <fullName evidence="19">NADH dehydrogenase subunit 1</fullName>
    </alternativeName>
</protein>
<evidence type="ECO:0000256" key="2">
    <source>
        <dbReference type="ARBA" id="ARBA00003257"/>
    </source>
</evidence>
<dbReference type="InterPro" id="IPR054351">
    <property type="entry name" value="NADH_UbQ_OxRdtase_ferredoxin"/>
</dbReference>
<evidence type="ECO:0000256" key="5">
    <source>
        <dbReference type="ARBA" id="ARBA00010535"/>
    </source>
</evidence>
<dbReference type="Gene3D" id="3.10.20.740">
    <property type="match status" value="1"/>
</dbReference>
<organism evidence="23">
    <name type="scientific">Cyprideis torosa</name>
    <dbReference type="NCBI Taxonomy" id="163714"/>
    <lineage>
        <taxon>Eukaryota</taxon>
        <taxon>Metazoa</taxon>
        <taxon>Ecdysozoa</taxon>
        <taxon>Arthropoda</taxon>
        <taxon>Crustacea</taxon>
        <taxon>Oligostraca</taxon>
        <taxon>Ostracoda</taxon>
        <taxon>Podocopa</taxon>
        <taxon>Podocopida</taxon>
        <taxon>Cytherocopina</taxon>
        <taxon>Cytheroidea</taxon>
        <taxon>Cytherideidae</taxon>
        <taxon>Cyprideis</taxon>
    </lineage>
</organism>
<evidence type="ECO:0000256" key="9">
    <source>
        <dbReference type="ARBA" id="ARBA00022692"/>
    </source>
</evidence>
<evidence type="ECO:0000256" key="3">
    <source>
        <dbReference type="ARBA" id="ARBA00004225"/>
    </source>
</evidence>
<evidence type="ECO:0000256" key="18">
    <source>
        <dbReference type="ARBA" id="ARBA00023136"/>
    </source>
</evidence>
<dbReference type="GO" id="GO:0008137">
    <property type="term" value="F:NADH dehydrogenase (ubiquinone) activity"/>
    <property type="evidence" value="ECO:0007669"/>
    <property type="project" value="InterPro"/>
</dbReference>
<dbReference type="PROSITE" id="PS00641">
    <property type="entry name" value="COMPLEX1_75K_1"/>
    <property type="match status" value="1"/>
</dbReference>
<keyword evidence="14" id="KW-0408">Iron</keyword>
<dbReference type="SUPFAM" id="SSF53706">
    <property type="entry name" value="Formate dehydrogenase/DMSO reductase, domains 1-3"/>
    <property type="match status" value="1"/>
</dbReference>
<keyword evidence="9 22" id="KW-0812">Transmembrane</keyword>
<evidence type="ECO:0000256" key="19">
    <source>
        <dbReference type="ARBA" id="ARBA00031024"/>
    </source>
</evidence>
<dbReference type="GO" id="GO:0051537">
    <property type="term" value="F:2 iron, 2 sulfur cluster binding"/>
    <property type="evidence" value="ECO:0007669"/>
    <property type="project" value="UniProtKB-KW"/>
</dbReference>
<dbReference type="PANTHER" id="PTHR11432">
    <property type="entry name" value="NADH DEHYDROGENASE SUBUNIT 1"/>
    <property type="match status" value="1"/>
</dbReference>
<name>A0A7R8WU26_9CRUS</name>
<keyword evidence="13" id="KW-1133">Transmembrane helix</keyword>
<dbReference type="GO" id="GO:0046872">
    <property type="term" value="F:metal ion binding"/>
    <property type="evidence" value="ECO:0007669"/>
    <property type="project" value="UniProtKB-KW"/>
</dbReference>
<dbReference type="EMBL" id="OB671445">
    <property type="protein sequence ID" value="CAD7235147.1"/>
    <property type="molecule type" value="Genomic_DNA"/>
</dbReference>
<keyword evidence="10" id="KW-0001">2Fe-2S</keyword>
<sequence length="692" mass="76590">MAEMITLYVNGEEVAVEAGKNLIDAIGAVGIEIPHLCYHPALGADGNCRLCLVGIEDGRPPLVPACKTPATEGMRVLLDTEKIKKIQRDIMELELVNHPLDCPVCDQAGECKLQDYYMRYDALSSRVKVTKVAKEKKLDFGCGVIHDQERCVVCGRKITGTGELGIVNRTDQARVAIFPGRPLNNEYALNVVDLCPGRLSYRKEQEKRLEYAMVKGRKTSHDKAVERAQSIVRQASRIMVLLSPNLCLEHVVAAQDFATAHAAALSGYSSAYIRSGEGDSLLREEDKAANRRGLSLMAVDMEEAFFWENLKQADLLVCVGHDLRGIEAGALRKWLKDSQVIYLSTHLDAWCEASAVALPMASWSEYDGIVVNSLALGQSFCRAIEPRTPILEASRILQLLGGVQYDRQEILARLNRENGPLAGAVNRLLAGESVKVYHQNRKEGFGAFVPLCFIAVLVWMERRGAAFFQDRAGPNRANIFGFRAAGLVQNLADAVKLIFKEDVVPGHIKHKVYFVFAPVIVFFTAVVSFGVVPFADDLGGLLFGFIPMWGVFLQPLGVIIFVVAAFAETNRTPFDLAEGESELVAGFHVEYSAMKFAIFFMGEYVAMFTSSAIIVTLFFGGYQIPWLNTQTLIAYAKPLAFLFLSLLCVLLSHSGGAFAHIFVAKLQVATFLLKTTFMCFVYVWVRWTLPRF</sequence>
<dbReference type="GO" id="GO:0042773">
    <property type="term" value="P:ATP synthesis coupled electron transport"/>
    <property type="evidence" value="ECO:0007669"/>
    <property type="project" value="InterPro"/>
</dbReference>
<dbReference type="Pfam" id="PF13510">
    <property type="entry name" value="Fer2_4"/>
    <property type="match status" value="1"/>
</dbReference>